<evidence type="ECO:0000256" key="1">
    <source>
        <dbReference type="SAM" id="Phobius"/>
    </source>
</evidence>
<evidence type="ECO:0000313" key="3">
    <source>
        <dbReference type="EMBL" id="TVY73217.1"/>
    </source>
</evidence>
<keyword evidence="1" id="KW-0812">Transmembrane</keyword>
<evidence type="ECO:0000259" key="2">
    <source>
        <dbReference type="Pfam" id="PF07993"/>
    </source>
</evidence>
<comment type="caution">
    <text evidence="3">The sequence shown here is derived from an EMBL/GenBank/DDBJ whole genome shotgun (WGS) entry which is preliminary data.</text>
</comment>
<protein>
    <recommendedName>
        <fullName evidence="2">Thioester reductase (TE) domain-containing protein</fullName>
    </recommendedName>
</protein>
<accession>A0A8T9C4E2</accession>
<feature type="domain" description="Thioester reductase (TE)" evidence="2">
    <location>
        <begin position="11"/>
        <end position="48"/>
    </location>
</feature>
<dbReference type="Gene3D" id="3.40.50.720">
    <property type="entry name" value="NAD(P)-binding Rossmann-like Domain"/>
    <property type="match status" value="1"/>
</dbReference>
<dbReference type="GO" id="GO:0005737">
    <property type="term" value="C:cytoplasm"/>
    <property type="evidence" value="ECO:0007669"/>
    <property type="project" value="TreeGrafter"/>
</dbReference>
<dbReference type="GO" id="GO:0004029">
    <property type="term" value="F:aldehyde dehydrogenase (NAD+) activity"/>
    <property type="evidence" value="ECO:0007669"/>
    <property type="project" value="TreeGrafter"/>
</dbReference>
<keyword evidence="1" id="KW-1133">Transmembrane helix</keyword>
<name>A0A8T9C4E2_9HELO</name>
<feature type="transmembrane region" description="Helical" evidence="1">
    <location>
        <begin position="6"/>
        <end position="29"/>
    </location>
</feature>
<dbReference type="EMBL" id="QGMK01001150">
    <property type="protein sequence ID" value="TVY73217.1"/>
    <property type="molecule type" value="Genomic_DNA"/>
</dbReference>
<dbReference type="Proteomes" id="UP000469558">
    <property type="component" value="Unassembled WGS sequence"/>
</dbReference>
<dbReference type="InterPro" id="IPR051783">
    <property type="entry name" value="NAD(P)-dependent_oxidoreduct"/>
</dbReference>
<proteinExistence type="predicted"/>
<dbReference type="PANTHER" id="PTHR48079:SF6">
    <property type="entry name" value="NAD(P)-BINDING DOMAIN-CONTAINING PROTEIN-RELATED"/>
    <property type="match status" value="1"/>
</dbReference>
<keyword evidence="1" id="KW-0472">Membrane</keyword>
<dbReference type="InterPro" id="IPR013120">
    <property type="entry name" value="FAR_NAD-bd"/>
</dbReference>
<keyword evidence="4" id="KW-1185">Reference proteome</keyword>
<dbReference type="AlphaFoldDB" id="A0A8T9C4E2"/>
<gene>
    <name evidence="3" type="ORF">LSUE1_G008603</name>
</gene>
<dbReference type="OrthoDB" id="2130169at2759"/>
<dbReference type="PANTHER" id="PTHR48079">
    <property type="entry name" value="PROTEIN YEEZ"/>
    <property type="match status" value="1"/>
</dbReference>
<dbReference type="InterPro" id="IPR036291">
    <property type="entry name" value="NAD(P)-bd_dom_sf"/>
</dbReference>
<dbReference type="Pfam" id="PF07993">
    <property type="entry name" value="NAD_binding_4"/>
    <property type="match status" value="1"/>
</dbReference>
<evidence type="ECO:0000313" key="4">
    <source>
        <dbReference type="Proteomes" id="UP000469558"/>
    </source>
</evidence>
<dbReference type="SUPFAM" id="SSF51735">
    <property type="entry name" value="NAD(P)-binding Rossmann-fold domains"/>
    <property type="match status" value="1"/>
</dbReference>
<organism evidence="3 4">
    <name type="scientific">Lachnellula suecica</name>
    <dbReference type="NCBI Taxonomy" id="602035"/>
    <lineage>
        <taxon>Eukaryota</taxon>
        <taxon>Fungi</taxon>
        <taxon>Dikarya</taxon>
        <taxon>Ascomycota</taxon>
        <taxon>Pezizomycotina</taxon>
        <taxon>Leotiomycetes</taxon>
        <taxon>Helotiales</taxon>
        <taxon>Lachnaceae</taxon>
        <taxon>Lachnellula</taxon>
    </lineage>
</organism>
<reference evidence="3 4" key="1">
    <citation type="submission" date="2018-05" db="EMBL/GenBank/DDBJ databases">
        <title>Genome sequencing and assembly of the regulated plant pathogen Lachnellula willkommii and related sister species for the development of diagnostic species identification markers.</title>
        <authorList>
            <person name="Giroux E."/>
            <person name="Bilodeau G."/>
        </authorList>
    </citation>
    <scope>NUCLEOTIDE SEQUENCE [LARGE SCALE GENOMIC DNA]</scope>
    <source>
        <strain evidence="3 4">CBS 268.59</strain>
    </source>
</reference>
<sequence length="333" mass="36193">MTNSSTLRVFLTGVTGFVGGSVLASLYTAHPDIQITALVRKESDAEQLQLVYPNLLIVIGTITSLSLLTSNAAAADFVVHMAGDNLPAVRTMIDGLASSSDGSPLPKIICISGPRSLIDRSLPVTGTASPSEKIWSDVADAHTILSLPKERMHAEADQEIIRHSIAKGVGTILLSPGQLWGRSKGLLRKEGHAATYYAAVKRRGRAFVIGDGSVAWSWISKDDLDDAVVFLIEQALKSGKERREQLGVNMEGYYFVQAGDVSLIERAEAVNKRLGFTEVERVSVEVAAEIHPFGPLMWGCGARFRADKLRKLGWRPKEVDWRALMEEEGGERA</sequence>